<gene>
    <name evidence="2" type="ORF">LCGC14_0221790</name>
</gene>
<dbReference type="InterPro" id="IPR050330">
    <property type="entry name" value="Bact_OuterMem_StrucFunc"/>
</dbReference>
<accession>A0A0F9UU28</accession>
<reference evidence="2" key="1">
    <citation type="journal article" date="2015" name="Nature">
        <title>Complex archaea that bridge the gap between prokaryotes and eukaryotes.</title>
        <authorList>
            <person name="Spang A."/>
            <person name="Saw J.H."/>
            <person name="Jorgensen S.L."/>
            <person name="Zaremba-Niedzwiedzka K."/>
            <person name="Martijn J."/>
            <person name="Lind A.E."/>
            <person name="van Eijk R."/>
            <person name="Schleper C."/>
            <person name="Guy L."/>
            <person name="Ettema T.J."/>
        </authorList>
    </citation>
    <scope>NUCLEOTIDE SEQUENCE</scope>
</reference>
<dbReference type="PROSITE" id="PS51257">
    <property type="entry name" value="PROKAR_LIPOPROTEIN"/>
    <property type="match status" value="1"/>
</dbReference>
<dbReference type="PANTHER" id="PTHR30329">
    <property type="entry name" value="STATOR ELEMENT OF FLAGELLAR MOTOR COMPLEX"/>
    <property type="match status" value="1"/>
</dbReference>
<sequence length="183" mass="19691">MKTLKILALCSVILTVAACASKAPEPVQVPVAQWAEPRIVGLTALAEAEGFELERDGDQIRIIIPINGNFHPKRTLLLPSGLVPISKVAKALKNDSGSQFVVVGHSDSAGDKELNAQQSLERAQQVVNILMLGGVSRQRLQLVSMGENEPRADNGTETGRDLNRRVEIVMTPYPTTTSVAMAK</sequence>
<dbReference type="Pfam" id="PF00691">
    <property type="entry name" value="OmpA"/>
    <property type="match status" value="1"/>
</dbReference>
<dbReference type="SUPFAM" id="SSF103088">
    <property type="entry name" value="OmpA-like"/>
    <property type="match status" value="1"/>
</dbReference>
<dbReference type="Gene3D" id="3.30.1330.60">
    <property type="entry name" value="OmpA-like domain"/>
    <property type="match status" value="1"/>
</dbReference>
<dbReference type="CDD" id="cd07185">
    <property type="entry name" value="OmpA_C-like"/>
    <property type="match status" value="1"/>
</dbReference>
<dbReference type="InterPro" id="IPR006665">
    <property type="entry name" value="OmpA-like"/>
</dbReference>
<dbReference type="PANTHER" id="PTHR30329:SF20">
    <property type="entry name" value="EXPORTED PROTEIN"/>
    <property type="match status" value="1"/>
</dbReference>
<dbReference type="AlphaFoldDB" id="A0A0F9UU28"/>
<protein>
    <recommendedName>
        <fullName evidence="1">OmpA-like domain-containing protein</fullName>
    </recommendedName>
</protein>
<dbReference type="EMBL" id="LAZR01000106">
    <property type="protein sequence ID" value="KKN90977.1"/>
    <property type="molecule type" value="Genomic_DNA"/>
</dbReference>
<dbReference type="PROSITE" id="PS51123">
    <property type="entry name" value="OMPA_2"/>
    <property type="match status" value="1"/>
</dbReference>
<organism evidence="2">
    <name type="scientific">marine sediment metagenome</name>
    <dbReference type="NCBI Taxonomy" id="412755"/>
    <lineage>
        <taxon>unclassified sequences</taxon>
        <taxon>metagenomes</taxon>
        <taxon>ecological metagenomes</taxon>
    </lineage>
</organism>
<proteinExistence type="predicted"/>
<evidence type="ECO:0000313" key="2">
    <source>
        <dbReference type="EMBL" id="KKN90977.1"/>
    </source>
</evidence>
<comment type="caution">
    <text evidence="2">The sequence shown here is derived from an EMBL/GenBank/DDBJ whole genome shotgun (WGS) entry which is preliminary data.</text>
</comment>
<evidence type="ECO:0000259" key="1">
    <source>
        <dbReference type="PROSITE" id="PS51123"/>
    </source>
</evidence>
<name>A0A0F9UU28_9ZZZZ</name>
<dbReference type="InterPro" id="IPR036737">
    <property type="entry name" value="OmpA-like_sf"/>
</dbReference>
<feature type="domain" description="OmpA-like" evidence="1">
    <location>
        <begin position="57"/>
        <end position="174"/>
    </location>
</feature>